<dbReference type="Pfam" id="PF14311">
    <property type="entry name" value="DUF4379"/>
    <property type="match status" value="2"/>
</dbReference>
<keyword evidence="4" id="KW-1185">Reference proteome</keyword>
<reference evidence="3 4" key="1">
    <citation type="journal article" date="2009" name="Science">
        <title>Green evolution and dynamic adaptations revealed by genomes of the marine picoeukaryotes Micromonas.</title>
        <authorList>
            <person name="Worden A.Z."/>
            <person name="Lee J.H."/>
            <person name="Mock T."/>
            <person name="Rouze P."/>
            <person name="Simmons M.P."/>
            <person name="Aerts A.L."/>
            <person name="Allen A.E."/>
            <person name="Cuvelier M.L."/>
            <person name="Derelle E."/>
            <person name="Everett M.V."/>
            <person name="Foulon E."/>
            <person name="Grimwood J."/>
            <person name="Gundlach H."/>
            <person name="Henrissat B."/>
            <person name="Napoli C."/>
            <person name="McDonald S.M."/>
            <person name="Parker M.S."/>
            <person name="Rombauts S."/>
            <person name="Salamov A."/>
            <person name="Von Dassow P."/>
            <person name="Badger J.H."/>
            <person name="Coutinho P.M."/>
            <person name="Demir E."/>
            <person name="Dubchak I."/>
            <person name="Gentemann C."/>
            <person name="Eikrem W."/>
            <person name="Gready J.E."/>
            <person name="John U."/>
            <person name="Lanier W."/>
            <person name="Lindquist E.A."/>
            <person name="Lucas S."/>
            <person name="Mayer K.F."/>
            <person name="Moreau H."/>
            <person name="Not F."/>
            <person name="Otillar R."/>
            <person name="Panaud O."/>
            <person name="Pangilinan J."/>
            <person name="Paulsen I."/>
            <person name="Piegu B."/>
            <person name="Poliakov A."/>
            <person name="Robbens S."/>
            <person name="Schmutz J."/>
            <person name="Toulza E."/>
            <person name="Wyss T."/>
            <person name="Zelensky A."/>
            <person name="Zhou K."/>
            <person name="Armbrust E.V."/>
            <person name="Bhattacharya D."/>
            <person name="Goodenough U.W."/>
            <person name="Van de Peer Y."/>
            <person name="Grigoriev I.V."/>
        </authorList>
    </citation>
    <scope>NUCLEOTIDE SEQUENCE [LARGE SCALE GENOMIC DNA]</scope>
    <source>
        <strain evidence="3 4">CCMP1545</strain>
    </source>
</reference>
<name>C1N876_MICPC</name>
<dbReference type="PANTHER" id="PTHR37317">
    <property type="entry name" value="BLR8090 PROTEIN"/>
    <property type="match status" value="1"/>
</dbReference>
<gene>
    <name evidence="3" type="ORF">MICPUCDRAFT_53979</name>
</gene>
<evidence type="ECO:0000313" key="3">
    <source>
        <dbReference type="EMBL" id="EEH51842.1"/>
    </source>
</evidence>
<dbReference type="KEGG" id="mpp:MICPUCDRAFT_53979"/>
<evidence type="ECO:0000313" key="4">
    <source>
        <dbReference type="Proteomes" id="UP000001876"/>
    </source>
</evidence>
<dbReference type="PANTHER" id="PTHR37317:SF1">
    <property type="entry name" value="ZINC-RIBBON DOMAIN-CONTAINING PROTEIN-RELATED"/>
    <property type="match status" value="1"/>
</dbReference>
<evidence type="ECO:0000259" key="2">
    <source>
        <dbReference type="Pfam" id="PF14311"/>
    </source>
</evidence>
<dbReference type="EMBL" id="GG663750">
    <property type="protein sequence ID" value="EEH51842.1"/>
    <property type="molecule type" value="Genomic_DNA"/>
</dbReference>
<accession>C1N876</accession>
<evidence type="ECO:0000256" key="1">
    <source>
        <dbReference type="SAM" id="MobiDB-lite"/>
    </source>
</evidence>
<dbReference type="InterPro" id="IPR025487">
    <property type="entry name" value="DUF4379"/>
</dbReference>
<sequence>MVKKRGANQRTGGKPFIEWCAENGERGERLANEFREELPTELTKASHYKAKWKCLNCKHVWRAKVCNRTNSNRPSGCPQCANYAPASETNNFLAWCEKNGELGKKLSREYVDKDKPPTAVTKASRYKALWKCEECSHEWRARMTERTKSVRPTGCPACPPPGENLRKKRDRDE</sequence>
<dbReference type="GeneID" id="9689475"/>
<feature type="domain" description="Treble clef zinc finger" evidence="2">
    <location>
        <begin position="106"/>
        <end position="159"/>
    </location>
</feature>
<proteinExistence type="predicted"/>
<dbReference type="RefSeq" id="XP_003064220.1">
    <property type="nucleotide sequence ID" value="XM_003064174.1"/>
</dbReference>
<organism evidence="4">
    <name type="scientific">Micromonas pusilla (strain CCMP1545)</name>
    <name type="common">Picoplanktonic green alga</name>
    <dbReference type="NCBI Taxonomy" id="564608"/>
    <lineage>
        <taxon>Eukaryota</taxon>
        <taxon>Viridiplantae</taxon>
        <taxon>Chlorophyta</taxon>
        <taxon>Mamiellophyceae</taxon>
        <taxon>Mamiellales</taxon>
        <taxon>Mamiellaceae</taxon>
        <taxon>Micromonas</taxon>
    </lineage>
</organism>
<dbReference type="Proteomes" id="UP000001876">
    <property type="component" value="Unassembled WGS sequence"/>
</dbReference>
<dbReference type="OrthoDB" id="501164at2759"/>
<feature type="domain" description="Treble clef zinc finger" evidence="2">
    <location>
        <begin position="38"/>
        <end position="82"/>
    </location>
</feature>
<feature type="region of interest" description="Disordered" evidence="1">
    <location>
        <begin position="145"/>
        <end position="173"/>
    </location>
</feature>
<dbReference type="AlphaFoldDB" id="C1N876"/>
<protein>
    <submittedName>
        <fullName evidence="3">Predicted protein</fullName>
    </submittedName>
</protein>